<evidence type="ECO:0000256" key="1">
    <source>
        <dbReference type="SAM" id="Phobius"/>
    </source>
</evidence>
<dbReference type="SUPFAM" id="SSF53254">
    <property type="entry name" value="Phosphoglycerate mutase-like"/>
    <property type="match status" value="1"/>
</dbReference>
<dbReference type="InterPro" id="IPR013078">
    <property type="entry name" value="His_Pase_superF_clade-1"/>
</dbReference>
<dbReference type="AlphaFoldDB" id="A0A328XHQ4"/>
<dbReference type="Proteomes" id="UP000249700">
    <property type="component" value="Unassembled WGS sequence"/>
</dbReference>
<dbReference type="CDD" id="cd07040">
    <property type="entry name" value="HP"/>
    <property type="match status" value="1"/>
</dbReference>
<gene>
    <name evidence="2" type="ORF">BCL93_11337</name>
</gene>
<keyword evidence="1" id="KW-0812">Transmembrane</keyword>
<comment type="caution">
    <text evidence="2">The sequence shown here is derived from an EMBL/GenBank/DDBJ whole genome shotgun (WGS) entry which is preliminary data.</text>
</comment>
<dbReference type="Gene3D" id="3.40.50.1240">
    <property type="entry name" value="Phosphoglycerate mutase-like"/>
    <property type="match status" value="1"/>
</dbReference>
<sequence>MVWTRLKARRYFCRYDGMNGHPLFTREVPMIRRPTLSLHAFSMLALLLLAAIGLVAPRDAEAQEDNAAWAALASGGHVALMRHALAPGTGDPAGFALDDCATQRNLSAEGRAQARAIGERFRERGIAVTEVRASRWCRCLDTAELLGLGEVIPTPALDSFFRDRGAAERQTRELGELIDAWNGEGALVLVTHQVNITALTGVYPRSGEILVLAPEGGALELVGRLKN</sequence>
<feature type="transmembrane region" description="Helical" evidence="1">
    <location>
        <begin position="36"/>
        <end position="56"/>
    </location>
</feature>
<reference evidence="2 3" key="1">
    <citation type="submission" date="2018-06" db="EMBL/GenBank/DDBJ databases">
        <title>Comparative analysis of microorganisms from saline springs in Andes Mountain Range, Colombia.</title>
        <authorList>
            <person name="Rubin E."/>
        </authorList>
    </citation>
    <scope>NUCLEOTIDE SEQUENCE [LARGE SCALE GENOMIC DNA]</scope>
    <source>
        <strain evidence="2 3">USBA-857</strain>
    </source>
</reference>
<accession>A0A328XHQ4</accession>
<dbReference type="InterPro" id="IPR029033">
    <property type="entry name" value="His_PPase_superfam"/>
</dbReference>
<dbReference type="Pfam" id="PF00300">
    <property type="entry name" value="His_Phos_1"/>
    <property type="match status" value="1"/>
</dbReference>
<keyword evidence="1" id="KW-1133">Transmembrane helix</keyword>
<evidence type="ECO:0000313" key="3">
    <source>
        <dbReference type="Proteomes" id="UP000249700"/>
    </source>
</evidence>
<keyword evidence="1" id="KW-0472">Membrane</keyword>
<proteinExistence type="predicted"/>
<dbReference type="RefSeq" id="WP_258396617.1">
    <property type="nucleotide sequence ID" value="NZ_QLSX01000013.1"/>
</dbReference>
<name>A0A328XHQ4_9GAMM</name>
<evidence type="ECO:0000313" key="2">
    <source>
        <dbReference type="EMBL" id="RAR58033.1"/>
    </source>
</evidence>
<organism evidence="2 3">
    <name type="scientific">Onishia taeanensis</name>
    <dbReference type="NCBI Taxonomy" id="284577"/>
    <lineage>
        <taxon>Bacteria</taxon>
        <taxon>Pseudomonadati</taxon>
        <taxon>Pseudomonadota</taxon>
        <taxon>Gammaproteobacteria</taxon>
        <taxon>Oceanospirillales</taxon>
        <taxon>Halomonadaceae</taxon>
        <taxon>Onishia</taxon>
    </lineage>
</organism>
<protein>
    <submittedName>
        <fullName evidence="2">Histidine phosphatase superfamily protein (Branch 1)</fullName>
    </submittedName>
</protein>
<dbReference type="EMBL" id="QLSX01000013">
    <property type="protein sequence ID" value="RAR58033.1"/>
    <property type="molecule type" value="Genomic_DNA"/>
</dbReference>